<reference evidence="2 3" key="2">
    <citation type="journal article" date="2012" name="Proc. Natl. Acad. Sci. U.S.A.">
        <title>Antigenic diversity is generated by distinct evolutionary mechanisms in African trypanosome species.</title>
        <authorList>
            <person name="Jackson A.P."/>
            <person name="Berry A."/>
            <person name="Aslett M."/>
            <person name="Allison H.C."/>
            <person name="Burton P."/>
            <person name="Vavrova-Anderson J."/>
            <person name="Brown R."/>
            <person name="Browne H."/>
            <person name="Corton N."/>
            <person name="Hauser H."/>
            <person name="Gamble J."/>
            <person name="Gilderthorp R."/>
            <person name="Marcello L."/>
            <person name="McQuillan J."/>
            <person name="Otto T.D."/>
            <person name="Quail M.A."/>
            <person name="Sanders M.J."/>
            <person name="van Tonder A."/>
            <person name="Ginger M.L."/>
            <person name="Field M.C."/>
            <person name="Barry J.D."/>
            <person name="Hertz-Fowler C."/>
            <person name="Berriman M."/>
        </authorList>
    </citation>
    <scope>NUCLEOTIDE SEQUENCE [LARGE SCALE GENOMIC DNA]</scope>
    <source>
        <strain evidence="2 3">IL3000</strain>
    </source>
</reference>
<dbReference type="EMBL" id="CAEQ01001150">
    <property type="protein sequence ID" value="CCD13416.1"/>
    <property type="molecule type" value="Genomic_DNA"/>
</dbReference>
<evidence type="ECO:0000313" key="3">
    <source>
        <dbReference type="Proteomes" id="UP000000702"/>
    </source>
</evidence>
<feature type="region of interest" description="Disordered" evidence="1">
    <location>
        <begin position="166"/>
        <end position="190"/>
    </location>
</feature>
<feature type="compositionally biased region" description="Basic and acidic residues" evidence="1">
    <location>
        <begin position="181"/>
        <end position="190"/>
    </location>
</feature>
<evidence type="ECO:0000313" key="2">
    <source>
        <dbReference type="EMBL" id="CCD13416.1"/>
    </source>
</evidence>
<sequence length="190" mass="22238">MLRVNAFKCVAFTRLLLKRSGKPTDTGDYKQVYLPYDTAPTERELEQERRRFKQAYYSRMEHRKLVEVKDVPLNMYTYGKEGMSLPIAIFKDQKDPVIGPEWTYPGIYENKIAAQHWFIEELFNKEGKGEFDSPWQRQILDNQVKRRMGKVAFHMRQIKMKAVDVFQKERGGSKRPGGAGEKPKDSVGKK</sequence>
<comment type="caution">
    <text evidence="2">The sequence shown here is derived from an EMBL/GenBank/DDBJ whole genome shotgun (WGS) entry which is preliminary data.</text>
</comment>
<dbReference type="OMA" id="RMEHRKL"/>
<keyword evidence="3" id="KW-1185">Reference proteome</keyword>
<accession>F9W886</accession>
<dbReference type="AlphaFoldDB" id="F9W886"/>
<reference evidence="3" key="1">
    <citation type="submission" date="2011-07" db="EMBL/GenBank/DDBJ databases">
        <title>Divergent evolution of antigenic variation in African trypanosomes.</title>
        <authorList>
            <person name="Jackson A.P."/>
            <person name="Berry A."/>
            <person name="Allison H.C."/>
            <person name="Burton P."/>
            <person name="Anderson J."/>
            <person name="Aslett M."/>
            <person name="Brown R."/>
            <person name="Corton N."/>
            <person name="Harris D."/>
            <person name="Hauser H."/>
            <person name="Gamble J."/>
            <person name="Gilderthorp R."/>
            <person name="McQuillan J."/>
            <person name="Quail M.A."/>
            <person name="Sanders M."/>
            <person name="Van Tonder A."/>
            <person name="Ginger M.L."/>
            <person name="Donelson J.E."/>
            <person name="Field M.C."/>
            <person name="Barry J.D."/>
            <person name="Berriman M."/>
            <person name="Hertz-Fowler C."/>
        </authorList>
    </citation>
    <scope>NUCLEOTIDE SEQUENCE [LARGE SCALE GENOMIC DNA]</scope>
    <source>
        <strain evidence="3">IL3000</strain>
    </source>
</reference>
<name>F9W886_TRYCI</name>
<proteinExistence type="predicted"/>
<protein>
    <submittedName>
        <fullName evidence="2">WGS project CAEQ00000000 data, annotated contig 1717</fullName>
    </submittedName>
</protein>
<dbReference type="VEuPathDB" id="TriTrypDB:TcIL3000_0_41660"/>
<organism evidence="2 3">
    <name type="scientific">Trypanosoma congolense (strain IL3000)</name>
    <dbReference type="NCBI Taxonomy" id="1068625"/>
    <lineage>
        <taxon>Eukaryota</taxon>
        <taxon>Discoba</taxon>
        <taxon>Euglenozoa</taxon>
        <taxon>Kinetoplastea</taxon>
        <taxon>Metakinetoplastina</taxon>
        <taxon>Trypanosomatida</taxon>
        <taxon>Trypanosomatidae</taxon>
        <taxon>Trypanosoma</taxon>
        <taxon>Nannomonas</taxon>
    </lineage>
</organism>
<evidence type="ECO:0000256" key="1">
    <source>
        <dbReference type="SAM" id="MobiDB-lite"/>
    </source>
</evidence>
<gene>
    <name evidence="2" type="ORF">TCIL3000_0_41660</name>
</gene>
<dbReference type="Proteomes" id="UP000000702">
    <property type="component" value="Unassembled WGS sequence"/>
</dbReference>